<reference evidence="1" key="1">
    <citation type="journal article" date="2023" name="Mol. Phylogenet. Evol.">
        <title>Genome-scale phylogeny and comparative genomics of the fungal order Sordariales.</title>
        <authorList>
            <person name="Hensen N."/>
            <person name="Bonometti L."/>
            <person name="Westerberg I."/>
            <person name="Brannstrom I.O."/>
            <person name="Guillou S."/>
            <person name="Cros-Aarteil S."/>
            <person name="Calhoun S."/>
            <person name="Haridas S."/>
            <person name="Kuo A."/>
            <person name="Mondo S."/>
            <person name="Pangilinan J."/>
            <person name="Riley R."/>
            <person name="LaButti K."/>
            <person name="Andreopoulos B."/>
            <person name="Lipzen A."/>
            <person name="Chen C."/>
            <person name="Yan M."/>
            <person name="Daum C."/>
            <person name="Ng V."/>
            <person name="Clum A."/>
            <person name="Steindorff A."/>
            <person name="Ohm R.A."/>
            <person name="Martin F."/>
            <person name="Silar P."/>
            <person name="Natvig D.O."/>
            <person name="Lalanne C."/>
            <person name="Gautier V."/>
            <person name="Ament-Velasquez S.L."/>
            <person name="Kruys A."/>
            <person name="Hutchinson M.I."/>
            <person name="Powell A.J."/>
            <person name="Barry K."/>
            <person name="Miller A.N."/>
            <person name="Grigoriev I.V."/>
            <person name="Debuchy R."/>
            <person name="Gladieux P."/>
            <person name="Hiltunen Thoren M."/>
            <person name="Johannesson H."/>
        </authorList>
    </citation>
    <scope>NUCLEOTIDE SEQUENCE</scope>
    <source>
        <strain evidence="1">CBS 955.72</strain>
    </source>
</reference>
<accession>A0AAJ0H7W6</accession>
<comment type="caution">
    <text evidence="1">The sequence shown here is derived from an EMBL/GenBank/DDBJ whole genome shotgun (WGS) entry which is preliminary data.</text>
</comment>
<sequence>MEHKCAVVTPLMLLPADNVGGPRTARNGAGKNGNHAVGNVSIDRHARLVLQLRQPGRHLRARRRRALVVDRQHHPHQHHLGHLHGHPLITGLGAYLLGLLGKKDPITLCQYIAGTATLNVITDVPSGTVNALAFNGNPEAFRIARFFCH</sequence>
<dbReference type="Proteomes" id="UP001275084">
    <property type="component" value="Unassembled WGS sequence"/>
</dbReference>
<protein>
    <submittedName>
        <fullName evidence="1">Uncharacterized protein</fullName>
    </submittedName>
</protein>
<organism evidence="1 2">
    <name type="scientific">Lasiosphaeria hispida</name>
    <dbReference type="NCBI Taxonomy" id="260671"/>
    <lineage>
        <taxon>Eukaryota</taxon>
        <taxon>Fungi</taxon>
        <taxon>Dikarya</taxon>
        <taxon>Ascomycota</taxon>
        <taxon>Pezizomycotina</taxon>
        <taxon>Sordariomycetes</taxon>
        <taxon>Sordariomycetidae</taxon>
        <taxon>Sordariales</taxon>
        <taxon>Lasiosphaeriaceae</taxon>
        <taxon>Lasiosphaeria</taxon>
    </lineage>
</organism>
<proteinExistence type="predicted"/>
<evidence type="ECO:0000313" key="1">
    <source>
        <dbReference type="EMBL" id="KAK3343374.1"/>
    </source>
</evidence>
<evidence type="ECO:0000313" key="2">
    <source>
        <dbReference type="Proteomes" id="UP001275084"/>
    </source>
</evidence>
<dbReference type="EMBL" id="JAUIQD010000007">
    <property type="protein sequence ID" value="KAK3343374.1"/>
    <property type="molecule type" value="Genomic_DNA"/>
</dbReference>
<keyword evidence="2" id="KW-1185">Reference proteome</keyword>
<gene>
    <name evidence="1" type="ORF">B0T25DRAFT_298746</name>
</gene>
<name>A0AAJ0H7W6_9PEZI</name>
<reference evidence="1" key="2">
    <citation type="submission" date="2023-06" db="EMBL/GenBank/DDBJ databases">
        <authorList>
            <consortium name="Lawrence Berkeley National Laboratory"/>
            <person name="Haridas S."/>
            <person name="Hensen N."/>
            <person name="Bonometti L."/>
            <person name="Westerberg I."/>
            <person name="Brannstrom I.O."/>
            <person name="Guillou S."/>
            <person name="Cros-Aarteil S."/>
            <person name="Calhoun S."/>
            <person name="Kuo A."/>
            <person name="Mondo S."/>
            <person name="Pangilinan J."/>
            <person name="Riley R."/>
            <person name="Labutti K."/>
            <person name="Andreopoulos B."/>
            <person name="Lipzen A."/>
            <person name="Chen C."/>
            <person name="Yanf M."/>
            <person name="Daum C."/>
            <person name="Ng V."/>
            <person name="Clum A."/>
            <person name="Steindorff A."/>
            <person name="Ohm R."/>
            <person name="Martin F."/>
            <person name="Silar P."/>
            <person name="Natvig D."/>
            <person name="Lalanne C."/>
            <person name="Gautier V."/>
            <person name="Ament-Velasquez S.L."/>
            <person name="Kruys A."/>
            <person name="Hutchinson M.I."/>
            <person name="Powell A.J."/>
            <person name="Barry K."/>
            <person name="Miller A.N."/>
            <person name="Grigoriev I.V."/>
            <person name="Debuchy R."/>
            <person name="Gladieux P."/>
            <person name="Thoren M.H."/>
            <person name="Johannesson H."/>
        </authorList>
    </citation>
    <scope>NUCLEOTIDE SEQUENCE</scope>
    <source>
        <strain evidence="1">CBS 955.72</strain>
    </source>
</reference>
<dbReference type="AlphaFoldDB" id="A0AAJ0H7W6"/>